<evidence type="ECO:0000256" key="2">
    <source>
        <dbReference type="ARBA" id="ARBA00022448"/>
    </source>
</evidence>
<feature type="transmembrane region" description="Helical" evidence="7">
    <location>
        <begin position="382"/>
        <end position="402"/>
    </location>
</feature>
<evidence type="ECO:0000313" key="10">
    <source>
        <dbReference type="Proteomes" id="UP001499978"/>
    </source>
</evidence>
<evidence type="ECO:0000259" key="8">
    <source>
        <dbReference type="PROSITE" id="PS50850"/>
    </source>
</evidence>
<dbReference type="PROSITE" id="PS50850">
    <property type="entry name" value="MFS"/>
    <property type="match status" value="1"/>
</dbReference>
<feature type="transmembrane region" description="Helical" evidence="7">
    <location>
        <begin position="108"/>
        <end position="128"/>
    </location>
</feature>
<keyword evidence="3" id="KW-1003">Cell membrane</keyword>
<evidence type="ECO:0000256" key="6">
    <source>
        <dbReference type="ARBA" id="ARBA00023136"/>
    </source>
</evidence>
<evidence type="ECO:0000256" key="3">
    <source>
        <dbReference type="ARBA" id="ARBA00022475"/>
    </source>
</evidence>
<evidence type="ECO:0000256" key="4">
    <source>
        <dbReference type="ARBA" id="ARBA00022692"/>
    </source>
</evidence>
<dbReference type="SUPFAM" id="SSF103473">
    <property type="entry name" value="MFS general substrate transporter"/>
    <property type="match status" value="1"/>
</dbReference>
<evidence type="ECO:0000256" key="5">
    <source>
        <dbReference type="ARBA" id="ARBA00022989"/>
    </source>
</evidence>
<feature type="transmembrane region" description="Helical" evidence="7">
    <location>
        <begin position="319"/>
        <end position="342"/>
    </location>
</feature>
<feature type="transmembrane region" description="Helical" evidence="7">
    <location>
        <begin position="140"/>
        <end position="166"/>
    </location>
</feature>
<organism evidence="9 10">
    <name type="scientific">Pilimelia columellifera subsp. columellifera</name>
    <dbReference type="NCBI Taxonomy" id="706583"/>
    <lineage>
        <taxon>Bacteria</taxon>
        <taxon>Bacillati</taxon>
        <taxon>Actinomycetota</taxon>
        <taxon>Actinomycetes</taxon>
        <taxon>Micromonosporales</taxon>
        <taxon>Micromonosporaceae</taxon>
        <taxon>Pilimelia</taxon>
    </lineage>
</organism>
<evidence type="ECO:0000256" key="1">
    <source>
        <dbReference type="ARBA" id="ARBA00004651"/>
    </source>
</evidence>
<protein>
    <submittedName>
        <fullName evidence="9">MFS transporter</fullName>
    </submittedName>
</protein>
<feature type="transmembrane region" description="Helical" evidence="7">
    <location>
        <begin position="172"/>
        <end position="192"/>
    </location>
</feature>
<dbReference type="InterPro" id="IPR020846">
    <property type="entry name" value="MFS_dom"/>
</dbReference>
<sequence>MVLPRILHPLSLRNYRLWAGADIVSVAGAWMQIIGINLLVLQLTGSAAAMGVSVLLSSLPTILLGGWGGALADRLPVRPVLLACQVIRMLTAFGLAGAVATGVGGMTVVYGCAVVGGVVTAVEGPALGRFGATLVPAAQLGTALGLGSMISSGGRIAGVAVAGALAASTGTATLFLINGISFVLVIAAVVAVRTAELFDLTPGDRPSNTDAAGPRVGSFREGVRYLAAQRTLIVALGLAFLLGSLGRNYQVTMAAMADGPLAAGAAGYGMLSTAFGVGALVGGIAVASRAHLTWRLFLITGAGMSALQALSAFSDGVVMFALLMALIGAAAVVVDTIIATRLQLDTPPRMRGRMLGILGITSAAGSMLGAPILGWLCDTIGPAAALELAGIVTLAGAGAAALGMRRWRLRLWPQAAAASS</sequence>
<dbReference type="Proteomes" id="UP001499978">
    <property type="component" value="Unassembled WGS sequence"/>
</dbReference>
<name>A0ABN3NBX9_9ACTN</name>
<dbReference type="Gene3D" id="1.20.1250.20">
    <property type="entry name" value="MFS general substrate transporter like domains"/>
    <property type="match status" value="1"/>
</dbReference>
<dbReference type="PANTHER" id="PTHR23513">
    <property type="entry name" value="INTEGRAL MEMBRANE EFFLUX PROTEIN-RELATED"/>
    <property type="match status" value="1"/>
</dbReference>
<accession>A0ABN3NBX9</accession>
<keyword evidence="2" id="KW-0813">Transport</keyword>
<keyword evidence="6 7" id="KW-0472">Membrane</keyword>
<reference evidence="9 10" key="1">
    <citation type="journal article" date="2019" name="Int. J. Syst. Evol. Microbiol.">
        <title>The Global Catalogue of Microorganisms (GCM) 10K type strain sequencing project: providing services to taxonomists for standard genome sequencing and annotation.</title>
        <authorList>
            <consortium name="The Broad Institute Genomics Platform"/>
            <consortium name="The Broad Institute Genome Sequencing Center for Infectious Disease"/>
            <person name="Wu L."/>
            <person name="Ma J."/>
        </authorList>
    </citation>
    <scope>NUCLEOTIDE SEQUENCE [LARGE SCALE GENOMIC DNA]</scope>
    <source>
        <strain evidence="9 10">JCM 3367</strain>
    </source>
</reference>
<keyword evidence="10" id="KW-1185">Reference proteome</keyword>
<evidence type="ECO:0000313" key="9">
    <source>
        <dbReference type="EMBL" id="GAA2518389.1"/>
    </source>
</evidence>
<keyword evidence="4 7" id="KW-0812">Transmembrane</keyword>
<feature type="transmembrane region" description="Helical" evidence="7">
    <location>
        <begin position="21"/>
        <end position="41"/>
    </location>
</feature>
<dbReference type="EMBL" id="BAAARY010000005">
    <property type="protein sequence ID" value="GAA2518389.1"/>
    <property type="molecule type" value="Genomic_DNA"/>
</dbReference>
<dbReference type="RefSeq" id="WP_344170104.1">
    <property type="nucleotide sequence ID" value="NZ_BAAARY010000005.1"/>
</dbReference>
<gene>
    <name evidence="9" type="ORF">GCM10010201_14100</name>
</gene>
<dbReference type="InterPro" id="IPR010290">
    <property type="entry name" value="TM_effector"/>
</dbReference>
<feature type="transmembrane region" description="Helical" evidence="7">
    <location>
        <begin position="265"/>
        <end position="287"/>
    </location>
</feature>
<dbReference type="InterPro" id="IPR036259">
    <property type="entry name" value="MFS_trans_sf"/>
</dbReference>
<proteinExistence type="predicted"/>
<feature type="transmembrane region" description="Helical" evidence="7">
    <location>
        <begin position="354"/>
        <end position="376"/>
    </location>
</feature>
<feature type="transmembrane region" description="Helical" evidence="7">
    <location>
        <begin position="225"/>
        <end position="245"/>
    </location>
</feature>
<feature type="domain" description="Major facilitator superfamily (MFS) profile" evidence="8">
    <location>
        <begin position="1"/>
        <end position="408"/>
    </location>
</feature>
<feature type="transmembrane region" description="Helical" evidence="7">
    <location>
        <begin position="47"/>
        <end position="68"/>
    </location>
</feature>
<comment type="subcellular location">
    <subcellularLocation>
        <location evidence="1">Cell membrane</location>
        <topology evidence="1">Multi-pass membrane protein</topology>
    </subcellularLocation>
</comment>
<keyword evidence="5 7" id="KW-1133">Transmembrane helix</keyword>
<evidence type="ECO:0000256" key="7">
    <source>
        <dbReference type="SAM" id="Phobius"/>
    </source>
</evidence>
<comment type="caution">
    <text evidence="9">The sequence shown here is derived from an EMBL/GenBank/DDBJ whole genome shotgun (WGS) entry which is preliminary data.</text>
</comment>
<dbReference type="Pfam" id="PF05977">
    <property type="entry name" value="MFS_3"/>
    <property type="match status" value="1"/>
</dbReference>
<dbReference type="PANTHER" id="PTHR23513:SF11">
    <property type="entry name" value="STAPHYLOFERRIN A TRANSPORTER"/>
    <property type="match status" value="1"/>
</dbReference>
<dbReference type="CDD" id="cd06173">
    <property type="entry name" value="MFS_MefA_like"/>
    <property type="match status" value="1"/>
</dbReference>